<gene>
    <name evidence="2" type="ORF">A3H61_01195</name>
</gene>
<dbReference type="EMBL" id="MHJU01000010">
    <property type="protein sequence ID" value="OGY73569.1"/>
    <property type="molecule type" value="Genomic_DNA"/>
</dbReference>
<evidence type="ECO:0000313" key="2">
    <source>
        <dbReference type="EMBL" id="OGY73569.1"/>
    </source>
</evidence>
<dbReference type="InterPro" id="IPR029044">
    <property type="entry name" value="Nucleotide-diphossugar_trans"/>
</dbReference>
<comment type="caution">
    <text evidence="2">The sequence shown here is derived from an EMBL/GenBank/DDBJ whole genome shotgun (WGS) entry which is preliminary data.</text>
</comment>
<sequence length="235" mass="26377">MNQIFFVIPAYNESFVISSVVRAVQKLCSNIIVVDDGSDDDTFSEAKSAGAEVLRHIVNRGQGAALATGVLYSLSKGAEIIVTFDADGQHDPSQINELIEPILQKKTDVVLGSRFLDSKLKTQNLHNVIPFTRLIILKLALLHQWFFTGLKVTDTHCGLRAFSRKAAEKITITQDRMAHASEILEEIARHRLSFIEVPVRVRYTAYSLEKGQRSLTGSIRILYDFFVGRFLNVKR</sequence>
<dbReference type="Proteomes" id="UP000178315">
    <property type="component" value="Unassembled WGS sequence"/>
</dbReference>
<accession>A0A1G2AA96</accession>
<evidence type="ECO:0000259" key="1">
    <source>
        <dbReference type="Pfam" id="PF00535"/>
    </source>
</evidence>
<organism evidence="2 3">
    <name type="scientific">Candidatus Jacksonbacteria bacterium RIFCSPLOWO2_02_FULL_44_20</name>
    <dbReference type="NCBI Taxonomy" id="1798460"/>
    <lineage>
        <taxon>Bacteria</taxon>
        <taxon>Candidatus Jacksoniibacteriota</taxon>
    </lineage>
</organism>
<dbReference type="SUPFAM" id="SSF53448">
    <property type="entry name" value="Nucleotide-diphospho-sugar transferases"/>
    <property type="match status" value="1"/>
</dbReference>
<dbReference type="PANTHER" id="PTHR48090">
    <property type="entry name" value="UNDECAPRENYL-PHOSPHATE 4-DEOXY-4-FORMAMIDO-L-ARABINOSE TRANSFERASE-RELATED"/>
    <property type="match status" value="1"/>
</dbReference>
<proteinExistence type="predicted"/>
<dbReference type="PANTHER" id="PTHR48090:SF7">
    <property type="entry name" value="RFBJ PROTEIN"/>
    <property type="match status" value="1"/>
</dbReference>
<dbReference type="Gene3D" id="3.90.550.10">
    <property type="entry name" value="Spore Coat Polysaccharide Biosynthesis Protein SpsA, Chain A"/>
    <property type="match status" value="1"/>
</dbReference>
<dbReference type="Pfam" id="PF00535">
    <property type="entry name" value="Glycos_transf_2"/>
    <property type="match status" value="1"/>
</dbReference>
<reference evidence="2 3" key="1">
    <citation type="journal article" date="2016" name="Nat. Commun.">
        <title>Thousands of microbial genomes shed light on interconnected biogeochemical processes in an aquifer system.</title>
        <authorList>
            <person name="Anantharaman K."/>
            <person name="Brown C.T."/>
            <person name="Hug L.A."/>
            <person name="Sharon I."/>
            <person name="Castelle C.J."/>
            <person name="Probst A.J."/>
            <person name="Thomas B.C."/>
            <person name="Singh A."/>
            <person name="Wilkins M.J."/>
            <person name="Karaoz U."/>
            <person name="Brodie E.L."/>
            <person name="Williams K.H."/>
            <person name="Hubbard S.S."/>
            <person name="Banfield J.F."/>
        </authorList>
    </citation>
    <scope>NUCLEOTIDE SEQUENCE [LARGE SCALE GENOMIC DNA]</scope>
</reference>
<dbReference type="InterPro" id="IPR050256">
    <property type="entry name" value="Glycosyltransferase_2"/>
</dbReference>
<name>A0A1G2AA96_9BACT</name>
<dbReference type="InterPro" id="IPR001173">
    <property type="entry name" value="Glyco_trans_2-like"/>
</dbReference>
<feature type="domain" description="Glycosyltransferase 2-like" evidence="1">
    <location>
        <begin position="6"/>
        <end position="170"/>
    </location>
</feature>
<dbReference type="AlphaFoldDB" id="A0A1G2AA96"/>
<dbReference type="CDD" id="cd04179">
    <property type="entry name" value="DPM_DPG-synthase_like"/>
    <property type="match status" value="1"/>
</dbReference>
<evidence type="ECO:0000313" key="3">
    <source>
        <dbReference type="Proteomes" id="UP000178315"/>
    </source>
</evidence>
<protein>
    <recommendedName>
        <fullName evidence="1">Glycosyltransferase 2-like domain-containing protein</fullName>
    </recommendedName>
</protein>